<feature type="transmembrane region" description="Helical" evidence="3">
    <location>
        <begin position="204"/>
        <end position="221"/>
    </location>
</feature>
<keyword evidence="3" id="KW-0472">Membrane</keyword>
<keyword evidence="5" id="KW-0012">Acyltransferase</keyword>
<dbReference type="InterPro" id="IPR002656">
    <property type="entry name" value="Acyl_transf_3_dom"/>
</dbReference>
<feature type="transmembrane region" description="Helical" evidence="3">
    <location>
        <begin position="92"/>
        <end position="116"/>
    </location>
</feature>
<organism evidence="5 6">
    <name type="scientific">Robertmurraya mangrovi</name>
    <dbReference type="NCBI Taxonomy" id="3098077"/>
    <lineage>
        <taxon>Bacteria</taxon>
        <taxon>Bacillati</taxon>
        <taxon>Bacillota</taxon>
        <taxon>Bacilli</taxon>
        <taxon>Bacillales</taxon>
        <taxon>Bacillaceae</taxon>
        <taxon>Robertmurraya</taxon>
    </lineage>
</organism>
<name>A0ABU5J1K7_9BACI</name>
<dbReference type="EC" id="2.3.-.-" evidence="5"/>
<evidence type="ECO:0000313" key="6">
    <source>
        <dbReference type="Proteomes" id="UP001290455"/>
    </source>
</evidence>
<feature type="domain" description="Acyltransferase 3" evidence="4">
    <location>
        <begin position="6"/>
        <end position="342"/>
    </location>
</feature>
<feature type="transmembrane region" description="Helical" evidence="3">
    <location>
        <begin position="52"/>
        <end position="72"/>
    </location>
</feature>
<evidence type="ECO:0000256" key="2">
    <source>
        <dbReference type="ARBA" id="ARBA00007400"/>
    </source>
</evidence>
<keyword evidence="6" id="KW-1185">Reference proteome</keyword>
<evidence type="ECO:0000313" key="5">
    <source>
        <dbReference type="EMBL" id="MDZ5473310.1"/>
    </source>
</evidence>
<dbReference type="Pfam" id="PF01757">
    <property type="entry name" value="Acyl_transf_3"/>
    <property type="match status" value="1"/>
</dbReference>
<evidence type="ECO:0000259" key="4">
    <source>
        <dbReference type="Pfam" id="PF01757"/>
    </source>
</evidence>
<feature type="transmembrane region" description="Helical" evidence="3">
    <location>
        <begin position="12"/>
        <end position="32"/>
    </location>
</feature>
<proteinExistence type="inferred from homology"/>
<feature type="transmembrane region" description="Helical" evidence="3">
    <location>
        <begin position="301"/>
        <end position="318"/>
    </location>
</feature>
<keyword evidence="3" id="KW-1133">Transmembrane helix</keyword>
<dbReference type="RefSeq" id="WP_322447604.1">
    <property type="nucleotide sequence ID" value="NZ_JAXOFX010000012.1"/>
</dbReference>
<feature type="transmembrane region" description="Helical" evidence="3">
    <location>
        <begin position="177"/>
        <end position="198"/>
    </location>
</feature>
<protein>
    <submittedName>
        <fullName evidence="5">Acyltransferase</fullName>
        <ecNumber evidence="5">2.3.-.-</ecNumber>
    </submittedName>
</protein>
<gene>
    <name evidence="5" type="ORF">SM124_16450</name>
</gene>
<feature type="transmembrane region" description="Helical" evidence="3">
    <location>
        <begin position="265"/>
        <end position="289"/>
    </location>
</feature>
<reference evidence="5 6" key="1">
    <citation type="submission" date="2023-11" db="EMBL/GenBank/DDBJ databases">
        <title>Bacillus jintuensis, isolated from a mudflat on the Beibu Gulf coast.</title>
        <authorList>
            <person name="Li M."/>
        </authorList>
    </citation>
    <scope>NUCLEOTIDE SEQUENCE [LARGE SCALE GENOMIC DNA]</scope>
    <source>
        <strain evidence="5 6">31A1R</strain>
    </source>
</reference>
<feature type="transmembrane region" description="Helical" evidence="3">
    <location>
        <begin position="324"/>
        <end position="346"/>
    </location>
</feature>
<dbReference type="EMBL" id="JAXOFX010000012">
    <property type="protein sequence ID" value="MDZ5473310.1"/>
    <property type="molecule type" value="Genomic_DNA"/>
</dbReference>
<dbReference type="InterPro" id="IPR050879">
    <property type="entry name" value="Acyltransferase_3"/>
</dbReference>
<sequence>MIRRYKELDSLRGIAAFSVFVFHILMVFPDSWREKITWNVLNLSPLHFFFTGKQHVILFFVLSGYVLSLVFFSRNKISYFPFILKRVIRLFIPYVVAITVAIFLCSMLSKGGIATLGNLLNTSWVEPLNKKIILEHYLFIGNYNIYAINVVIWTLIHEMRISFIIPILVLLSIRYGWKINLAIGAMLGMLGGGVHFFLQDPYQPIYKTLFYILMFMVGILLSKNSIILTSKYNALSQKNKFVLFLVGTILFIYADFIKLPLLTDWVTTLGVAILLIISISSTLVSKVLLWSPLQFMGKISYSLYLYHFPILLSLFYILHGAVPILIIAILSIILTIGISTLAWTVVENPSIKLGNYLSKKLINIQSQTIVDKQKLS</sequence>
<feature type="transmembrane region" description="Helical" evidence="3">
    <location>
        <begin position="241"/>
        <end position="259"/>
    </location>
</feature>
<dbReference type="GO" id="GO:0016746">
    <property type="term" value="F:acyltransferase activity"/>
    <property type="evidence" value="ECO:0007669"/>
    <property type="project" value="UniProtKB-KW"/>
</dbReference>
<feature type="transmembrane region" description="Helical" evidence="3">
    <location>
        <begin position="136"/>
        <end position="156"/>
    </location>
</feature>
<dbReference type="PANTHER" id="PTHR23028">
    <property type="entry name" value="ACETYLTRANSFERASE"/>
    <property type="match status" value="1"/>
</dbReference>
<evidence type="ECO:0000256" key="1">
    <source>
        <dbReference type="ARBA" id="ARBA00004370"/>
    </source>
</evidence>
<accession>A0ABU5J1K7</accession>
<comment type="similarity">
    <text evidence="2">Belongs to the acyltransferase 3 family.</text>
</comment>
<dbReference type="Proteomes" id="UP001290455">
    <property type="component" value="Unassembled WGS sequence"/>
</dbReference>
<keyword evidence="3" id="KW-0812">Transmembrane</keyword>
<comment type="subcellular location">
    <subcellularLocation>
        <location evidence="1">Membrane</location>
    </subcellularLocation>
</comment>
<evidence type="ECO:0000256" key="3">
    <source>
        <dbReference type="SAM" id="Phobius"/>
    </source>
</evidence>
<keyword evidence="5" id="KW-0808">Transferase</keyword>
<comment type="caution">
    <text evidence="5">The sequence shown here is derived from an EMBL/GenBank/DDBJ whole genome shotgun (WGS) entry which is preliminary data.</text>
</comment>